<organism evidence="8 9">
    <name type="scientific">Inquilinus limosus</name>
    <dbReference type="NCBI Taxonomy" id="171674"/>
    <lineage>
        <taxon>Bacteria</taxon>
        <taxon>Pseudomonadati</taxon>
        <taxon>Pseudomonadota</taxon>
        <taxon>Alphaproteobacteria</taxon>
        <taxon>Rhodospirillales</taxon>
        <taxon>Rhodospirillaceae</taxon>
        <taxon>Inquilinus</taxon>
    </lineage>
</organism>
<keyword evidence="2 6" id="KW-0288">FMN</keyword>
<accession>A0A211ZV71</accession>
<evidence type="ECO:0000313" key="9">
    <source>
        <dbReference type="Proteomes" id="UP000196655"/>
    </source>
</evidence>
<dbReference type="PANTHER" id="PTHR30011">
    <property type="entry name" value="ALKANESULFONATE MONOOXYGENASE-RELATED"/>
    <property type="match status" value="1"/>
</dbReference>
<feature type="binding site" evidence="6">
    <location>
        <position position="202"/>
    </location>
    <ligand>
        <name>FMN</name>
        <dbReference type="ChEBI" id="CHEBI:58210"/>
    </ligand>
</feature>
<dbReference type="GO" id="GO:0004497">
    <property type="term" value="F:monooxygenase activity"/>
    <property type="evidence" value="ECO:0007669"/>
    <property type="project" value="UniProtKB-KW"/>
</dbReference>
<feature type="binding site" evidence="6">
    <location>
        <position position="151"/>
    </location>
    <ligand>
        <name>FMN</name>
        <dbReference type="ChEBI" id="CHEBI:58210"/>
    </ligand>
</feature>
<dbReference type="InterPro" id="IPR016215">
    <property type="entry name" value="NTA_MOA"/>
</dbReference>
<feature type="binding site" evidence="6">
    <location>
        <position position="96"/>
    </location>
    <ligand>
        <name>FMN</name>
        <dbReference type="ChEBI" id="CHEBI:58210"/>
    </ligand>
</feature>
<dbReference type="RefSeq" id="WP_088149098.1">
    <property type="nucleotide sequence ID" value="NZ_NHON01000001.1"/>
</dbReference>
<evidence type="ECO:0000256" key="6">
    <source>
        <dbReference type="PIRSR" id="PIRSR000337-1"/>
    </source>
</evidence>
<proteinExistence type="inferred from homology"/>
<dbReference type="Gene3D" id="3.20.20.30">
    <property type="entry name" value="Luciferase-like domain"/>
    <property type="match status" value="1"/>
</dbReference>
<evidence type="ECO:0000259" key="7">
    <source>
        <dbReference type="Pfam" id="PF00296"/>
    </source>
</evidence>
<name>A0A211ZV71_9PROT</name>
<dbReference type="SUPFAM" id="SSF51679">
    <property type="entry name" value="Bacterial luciferase-like"/>
    <property type="match status" value="1"/>
</dbReference>
<dbReference type="PANTHER" id="PTHR30011:SF16">
    <property type="entry name" value="C2H2 FINGER DOMAIN TRANSCRIPTION FACTOR (EUROFUNG)-RELATED"/>
    <property type="match status" value="1"/>
</dbReference>
<dbReference type="InterPro" id="IPR051260">
    <property type="entry name" value="Diverse_substr_monoxygenases"/>
</dbReference>
<reference evidence="9" key="1">
    <citation type="submission" date="2017-05" db="EMBL/GenBank/DDBJ databases">
        <authorList>
            <person name="Macchi M."/>
            <person name="Festa S."/>
            <person name="Coppotelli B.M."/>
            <person name="Morelli I.S."/>
        </authorList>
    </citation>
    <scope>NUCLEOTIDE SEQUENCE [LARGE SCALE GENOMIC DNA]</scope>
    <source>
        <strain evidence="9">I</strain>
    </source>
</reference>
<evidence type="ECO:0000256" key="1">
    <source>
        <dbReference type="ARBA" id="ARBA00022630"/>
    </source>
</evidence>
<dbReference type="AlphaFoldDB" id="A0A211ZV71"/>
<keyword evidence="3" id="KW-0560">Oxidoreductase</keyword>
<sequence length="430" mass="48126">MSERRRVRIAAQYNAEDPYEIWHPDLADELNTEDSFRKVAAIYREGLFDFYFQAETAALPMGEKGVPEFRVMGRLDNLVTQSWLASLHPDLGFVATINTGNNLPYDLARRLHSFDLLTHGRSGWNVVLGGNPHAHVNHRAKAVAERDVDRYSLGLEIVHYVLEALGGGRSAQAPAPHHFPAAARLLPAARQGAPFTIQAGDSARSRDLATSYADGLYTHYSDEVNGTAFYRDIHDRLRRHGRDPRTVKIYSRLAILVAENADAAREKHKALLPYQLHDNQVRRYAEEIWGKTFAELDPEGPLPNEAPAAGHVVKLGLSYGLYLDGPSEKAVARLHDISARHGGSLSLRETLILASGTHYIMGGPVEVATELRRLVDLRATDGFVIAPHSAPHWLEPFVRHVVPVLQDWGVYATRYQDETLRERVLREVEV</sequence>
<dbReference type="Pfam" id="PF00296">
    <property type="entry name" value="Bac_luciferase"/>
    <property type="match status" value="1"/>
</dbReference>
<evidence type="ECO:0000313" key="8">
    <source>
        <dbReference type="EMBL" id="OWJ69109.1"/>
    </source>
</evidence>
<evidence type="ECO:0000256" key="2">
    <source>
        <dbReference type="ARBA" id="ARBA00022643"/>
    </source>
</evidence>
<keyword evidence="9" id="KW-1185">Reference proteome</keyword>
<dbReference type="InterPro" id="IPR011251">
    <property type="entry name" value="Luciferase-like_dom"/>
</dbReference>
<dbReference type="InterPro" id="IPR036661">
    <property type="entry name" value="Luciferase-like_sf"/>
</dbReference>
<evidence type="ECO:0000256" key="4">
    <source>
        <dbReference type="ARBA" id="ARBA00023033"/>
    </source>
</evidence>
<protein>
    <recommendedName>
        <fullName evidence="7">Luciferase-like domain-containing protein</fullName>
    </recommendedName>
</protein>
<dbReference type="GO" id="GO:0016705">
    <property type="term" value="F:oxidoreductase activity, acting on paired donors, with incorporation or reduction of molecular oxygen"/>
    <property type="evidence" value="ECO:0007669"/>
    <property type="project" value="InterPro"/>
</dbReference>
<keyword evidence="4" id="KW-0503">Monooxygenase</keyword>
<dbReference type="Proteomes" id="UP000196655">
    <property type="component" value="Unassembled WGS sequence"/>
</dbReference>
<gene>
    <name evidence="8" type="ORF">BWR60_00800</name>
</gene>
<comment type="similarity">
    <text evidence="5">Belongs to the NtaA/SnaA/DszA monooxygenase family.</text>
</comment>
<evidence type="ECO:0000256" key="5">
    <source>
        <dbReference type="ARBA" id="ARBA00033748"/>
    </source>
</evidence>
<feature type="domain" description="Luciferase-like" evidence="7">
    <location>
        <begin position="48"/>
        <end position="336"/>
    </location>
</feature>
<dbReference type="EMBL" id="NHON01000001">
    <property type="protein sequence ID" value="OWJ69109.1"/>
    <property type="molecule type" value="Genomic_DNA"/>
</dbReference>
<evidence type="ECO:0000256" key="3">
    <source>
        <dbReference type="ARBA" id="ARBA00023002"/>
    </source>
</evidence>
<comment type="caution">
    <text evidence="8">The sequence shown here is derived from an EMBL/GenBank/DDBJ whole genome shotgun (WGS) entry which is preliminary data.</text>
</comment>
<dbReference type="OrthoDB" id="6752030at2"/>
<keyword evidence="1 6" id="KW-0285">Flavoprotein</keyword>
<dbReference type="PIRSF" id="PIRSF000337">
    <property type="entry name" value="NTA_MOA"/>
    <property type="match status" value="1"/>
</dbReference>